<evidence type="ECO:0000256" key="3">
    <source>
        <dbReference type="ARBA" id="ARBA00023212"/>
    </source>
</evidence>
<feature type="domain" description="Ciliary microtubule inner protein 2A-C-like" evidence="8">
    <location>
        <begin position="30"/>
        <end position="81"/>
    </location>
</feature>
<dbReference type="PANTHER" id="PTHR22146">
    <property type="entry name" value="CAT EYE SYNDROME CRITICAL REGION PROTEIN 6"/>
    <property type="match status" value="1"/>
</dbReference>
<name>A0A4Z2I2A1_9TELE</name>
<evidence type="ECO:0000256" key="5">
    <source>
        <dbReference type="ARBA" id="ARBA00035003"/>
    </source>
</evidence>
<evidence type="ECO:0000256" key="2">
    <source>
        <dbReference type="ARBA" id="ARBA00022490"/>
    </source>
</evidence>
<dbReference type="AlphaFoldDB" id="A0A4Z2I2A1"/>
<dbReference type="Proteomes" id="UP000314294">
    <property type="component" value="Unassembled WGS sequence"/>
</dbReference>
<keyword evidence="10" id="KW-1185">Reference proteome</keyword>
<dbReference type="Pfam" id="PF10629">
    <property type="entry name" value="CMI2B-like"/>
    <property type="match status" value="1"/>
</dbReference>
<dbReference type="OrthoDB" id="2019884at2759"/>
<dbReference type="GO" id="GO:0005930">
    <property type="term" value="C:axoneme"/>
    <property type="evidence" value="ECO:0007669"/>
    <property type="project" value="UniProtKB-SubCell"/>
</dbReference>
<comment type="similarity">
    <text evidence="6">Belongs to the CIMIP2 family.</text>
</comment>
<keyword evidence="4" id="KW-0966">Cell projection</keyword>
<sequence length="205" mass="22633">MRSGGRPCPVDGTKMEEYAPQFSKVLLTPEPHYVPGYTGYCPQLKYNMGKAYGQLTAELLTSPDVQRSDRPVLQTGHIPSTESDVGLTLRSIPECNFKKMIPGYTGFTGHVPKSRFLMGKGFPVTTNQALIQFGKQQRTLLTSQGVPGRRDSSIPPMPTIYPSNSGVVPSFTGHIPGYKFMYGQTFGQLSRNALEQSDIKRRIQA</sequence>
<dbReference type="GO" id="GO:0015630">
    <property type="term" value="C:microtubule cytoskeleton"/>
    <property type="evidence" value="ECO:0007669"/>
    <property type="project" value="UniProtKB-ARBA"/>
</dbReference>
<comment type="subcellular location">
    <subcellularLocation>
        <location evidence="1">Cytoplasm</location>
        <location evidence="1">Cytoskeleton</location>
        <location evidence="1">Cilium axoneme</location>
    </subcellularLocation>
</comment>
<proteinExistence type="inferred from homology"/>
<keyword evidence="3" id="KW-0206">Cytoskeleton</keyword>
<evidence type="ECO:0000256" key="1">
    <source>
        <dbReference type="ARBA" id="ARBA00004430"/>
    </source>
</evidence>
<dbReference type="InterPro" id="IPR018902">
    <property type="entry name" value="CMI2A-C-like_dom"/>
</dbReference>
<protein>
    <recommendedName>
        <fullName evidence="7">Ciliary microtubule inner protein 2B</fullName>
    </recommendedName>
</protein>
<evidence type="ECO:0000256" key="4">
    <source>
        <dbReference type="ARBA" id="ARBA00023273"/>
    </source>
</evidence>
<comment type="caution">
    <text evidence="9">The sequence shown here is derived from an EMBL/GenBank/DDBJ whole genome shotgun (WGS) entry which is preliminary data.</text>
</comment>
<comment type="function">
    <text evidence="5">Microtubule inner protein (MIP) part of the dynein-decorated doublet microtubules (DMTs) in cilia axoneme, which is required for motile cilia beating.</text>
</comment>
<evidence type="ECO:0000313" key="10">
    <source>
        <dbReference type="Proteomes" id="UP000314294"/>
    </source>
</evidence>
<gene>
    <name evidence="9" type="primary">fam166b</name>
    <name evidence="9" type="ORF">EYF80_018430</name>
</gene>
<dbReference type="PANTHER" id="PTHR22146:SF8">
    <property type="entry name" value="PROTEIN FAM166B"/>
    <property type="match status" value="1"/>
</dbReference>
<keyword evidence="2" id="KW-0963">Cytoplasm</keyword>
<organism evidence="9 10">
    <name type="scientific">Liparis tanakae</name>
    <name type="common">Tanaka's snailfish</name>
    <dbReference type="NCBI Taxonomy" id="230148"/>
    <lineage>
        <taxon>Eukaryota</taxon>
        <taxon>Metazoa</taxon>
        <taxon>Chordata</taxon>
        <taxon>Craniata</taxon>
        <taxon>Vertebrata</taxon>
        <taxon>Euteleostomi</taxon>
        <taxon>Actinopterygii</taxon>
        <taxon>Neopterygii</taxon>
        <taxon>Teleostei</taxon>
        <taxon>Neoteleostei</taxon>
        <taxon>Acanthomorphata</taxon>
        <taxon>Eupercaria</taxon>
        <taxon>Perciformes</taxon>
        <taxon>Cottioidei</taxon>
        <taxon>Cottales</taxon>
        <taxon>Liparidae</taxon>
        <taxon>Liparis</taxon>
    </lineage>
</organism>
<reference evidence="9 10" key="1">
    <citation type="submission" date="2019-03" db="EMBL/GenBank/DDBJ databases">
        <title>First draft genome of Liparis tanakae, snailfish: a comprehensive survey of snailfish specific genes.</title>
        <authorList>
            <person name="Kim W."/>
            <person name="Song I."/>
            <person name="Jeong J.-H."/>
            <person name="Kim D."/>
            <person name="Kim S."/>
            <person name="Ryu S."/>
            <person name="Song J.Y."/>
            <person name="Lee S.K."/>
        </authorList>
    </citation>
    <scope>NUCLEOTIDE SEQUENCE [LARGE SCALE GENOMIC DNA]</scope>
    <source>
        <tissue evidence="9">Muscle</tissue>
    </source>
</reference>
<accession>A0A4Z2I2A1</accession>
<evidence type="ECO:0000313" key="9">
    <source>
        <dbReference type="EMBL" id="TNN71352.1"/>
    </source>
</evidence>
<dbReference type="EMBL" id="SRLO01000151">
    <property type="protein sequence ID" value="TNN71352.1"/>
    <property type="molecule type" value="Genomic_DNA"/>
</dbReference>
<evidence type="ECO:0000256" key="7">
    <source>
        <dbReference type="ARBA" id="ARBA00041163"/>
    </source>
</evidence>
<evidence type="ECO:0000259" key="8">
    <source>
        <dbReference type="Pfam" id="PF10629"/>
    </source>
</evidence>
<evidence type="ECO:0000256" key="6">
    <source>
        <dbReference type="ARBA" id="ARBA00035661"/>
    </source>
</evidence>